<proteinExistence type="predicted"/>
<feature type="region of interest" description="Disordered" evidence="6">
    <location>
        <begin position="108"/>
        <end position="151"/>
    </location>
</feature>
<dbReference type="GO" id="GO:0006412">
    <property type="term" value="P:translation"/>
    <property type="evidence" value="ECO:0007669"/>
    <property type="project" value="UniProtKB-KW"/>
</dbReference>
<protein>
    <recommendedName>
        <fullName evidence="7">tRNA-binding domain-containing protein</fullName>
    </recommendedName>
</protein>
<dbReference type="Proteomes" id="UP000316079">
    <property type="component" value="Unassembled WGS sequence"/>
</dbReference>
<reference evidence="8" key="2">
    <citation type="submission" date="2019-04" db="EMBL/GenBank/DDBJ databases">
        <authorList>
            <person name="Kadobianskyi M."/>
            <person name="Schulze L."/>
            <person name="Schuelke M."/>
            <person name="Judkewitz B."/>
        </authorList>
    </citation>
    <scope>NUCLEOTIDE SEQUENCE</scope>
    <source>
        <strain evidence="8">Bolton</strain>
        <tissue evidence="8">Whole-body</tissue>
    </source>
</reference>
<evidence type="ECO:0000256" key="6">
    <source>
        <dbReference type="SAM" id="MobiDB-lite"/>
    </source>
</evidence>
<dbReference type="STRING" id="623744.A0A553NGE6"/>
<keyword evidence="3" id="KW-0648">Protein biosynthesis</keyword>
<reference evidence="8 9" key="1">
    <citation type="journal article" date="2019" name="Sci. Data">
        <title>Hybrid genome assembly and annotation of Danionella translucida.</title>
        <authorList>
            <person name="Kadobianskyi M."/>
            <person name="Schulze L."/>
            <person name="Schuelke M."/>
            <person name="Judkewitz B."/>
        </authorList>
    </citation>
    <scope>NUCLEOTIDE SEQUENCE [LARGE SCALE GENOMIC DNA]</scope>
    <source>
        <strain evidence="8 9">Bolton</strain>
    </source>
</reference>
<dbReference type="InterPro" id="IPR002547">
    <property type="entry name" value="tRNA-bd_dom"/>
</dbReference>
<dbReference type="InterPro" id="IPR051270">
    <property type="entry name" value="Tyrosine-tRNA_ligase_regulator"/>
</dbReference>
<dbReference type="PANTHER" id="PTHR11586:SF42">
    <property type="entry name" value="AMINOACYL TRNA SYNTHASE COMPLEX-INTERACTING MULTIFUNCTIONAL PROTEIN 1"/>
    <property type="match status" value="1"/>
</dbReference>
<keyword evidence="9" id="KW-1185">Reference proteome</keyword>
<evidence type="ECO:0000256" key="2">
    <source>
        <dbReference type="ARBA" id="ARBA00022884"/>
    </source>
</evidence>
<keyword evidence="5" id="KW-0175">Coiled coil</keyword>
<dbReference type="PROSITE" id="PS50886">
    <property type="entry name" value="TRBD"/>
    <property type="match status" value="1"/>
</dbReference>
<feature type="domain" description="TRNA-binding" evidence="7">
    <location>
        <begin position="156"/>
        <end position="257"/>
    </location>
</feature>
<name>A0A553NGE6_9TELE</name>
<evidence type="ECO:0000313" key="9">
    <source>
        <dbReference type="Proteomes" id="UP000316079"/>
    </source>
</evidence>
<evidence type="ECO:0000259" key="7">
    <source>
        <dbReference type="PROSITE" id="PS50886"/>
    </source>
</evidence>
<dbReference type="Pfam" id="PF01588">
    <property type="entry name" value="tRNA_bind"/>
    <property type="match status" value="1"/>
</dbReference>
<dbReference type="Gene3D" id="2.40.50.140">
    <property type="entry name" value="Nucleic acid-binding proteins"/>
    <property type="match status" value="1"/>
</dbReference>
<evidence type="ECO:0000256" key="5">
    <source>
        <dbReference type="SAM" id="Coils"/>
    </source>
</evidence>
<dbReference type="GO" id="GO:0000049">
    <property type="term" value="F:tRNA binding"/>
    <property type="evidence" value="ECO:0007669"/>
    <property type="project" value="UniProtKB-UniRule"/>
</dbReference>
<evidence type="ECO:0000256" key="3">
    <source>
        <dbReference type="ARBA" id="ARBA00022917"/>
    </source>
</evidence>
<gene>
    <name evidence="8" type="ORF">DNTS_009410</name>
</gene>
<keyword evidence="2 4" id="KW-0694">RNA-binding</keyword>
<comment type="caution">
    <text evidence="8">The sequence shown here is derived from an EMBL/GenBank/DDBJ whole genome shotgun (WGS) entry which is preliminary data.</text>
</comment>
<dbReference type="OrthoDB" id="197206at2759"/>
<dbReference type="EMBL" id="SRMA01026994">
    <property type="protein sequence ID" value="TRY64498.1"/>
    <property type="molecule type" value="Genomic_DNA"/>
</dbReference>
<dbReference type="PANTHER" id="PTHR11586">
    <property type="entry name" value="TRNA-AMINOACYLATION COFACTOR ARC1 FAMILY MEMBER"/>
    <property type="match status" value="1"/>
</dbReference>
<evidence type="ECO:0000256" key="4">
    <source>
        <dbReference type="PROSITE-ProRule" id="PRU00209"/>
    </source>
</evidence>
<organism evidence="8 9">
    <name type="scientific">Danionella cerebrum</name>
    <dbReference type="NCBI Taxonomy" id="2873325"/>
    <lineage>
        <taxon>Eukaryota</taxon>
        <taxon>Metazoa</taxon>
        <taxon>Chordata</taxon>
        <taxon>Craniata</taxon>
        <taxon>Vertebrata</taxon>
        <taxon>Euteleostomi</taxon>
        <taxon>Actinopterygii</taxon>
        <taxon>Neopterygii</taxon>
        <taxon>Teleostei</taxon>
        <taxon>Ostariophysi</taxon>
        <taxon>Cypriniformes</taxon>
        <taxon>Danionidae</taxon>
        <taxon>Danioninae</taxon>
        <taxon>Danionella</taxon>
    </lineage>
</organism>
<dbReference type="EMBL" id="SRMA01026994">
    <property type="protein sequence ID" value="TRY64500.1"/>
    <property type="molecule type" value="Genomic_DNA"/>
</dbReference>
<dbReference type="AlphaFoldDB" id="A0A553NGE6"/>
<dbReference type="EMBL" id="SRMA01026994">
    <property type="protein sequence ID" value="TRY64502.1"/>
    <property type="molecule type" value="Genomic_DNA"/>
</dbReference>
<dbReference type="SUPFAM" id="SSF50249">
    <property type="entry name" value="Nucleic acid-binding proteins"/>
    <property type="match status" value="1"/>
</dbReference>
<keyword evidence="1 4" id="KW-0820">tRNA-binding</keyword>
<feature type="coiled-coil region" evidence="5">
    <location>
        <begin position="61"/>
        <end position="88"/>
    </location>
</feature>
<sequence length="317" mass="35140">MSDAEKQMKEFVTQQVLLLREKASHKFNCSNPQSRASGQANDCTPRKTIDPMMLQASVREEKKLLVENAKLKKDIDDLKNMLHETQKKKTEQALTASIASTAVLLGESSPKANTKAQRALERSGASAEMRAAQTHPNSRSRRSRRGVRPDAPCTCDVSHLDLRVGRILDIRDHPDSSSLYVQEVELGEHGPRTVVSARPDHVTLDQLRGSLVVALCNVRSVKVRGVQSQARLLCAVNQDQVELLAPPSIAQPGDRVMVNNYFGNPERELNPKHRIWERLLPDLCTDAKGVVTYKGTPLEVRGKGFCRAPNTCQAAIQ</sequence>
<accession>A0A553NGE6</accession>
<dbReference type="CDD" id="cd02799">
    <property type="entry name" value="tRNA_bind_EMAP-II_like"/>
    <property type="match status" value="1"/>
</dbReference>
<evidence type="ECO:0000313" key="8">
    <source>
        <dbReference type="EMBL" id="TRY64500.1"/>
    </source>
</evidence>
<dbReference type="EMBL" id="SRMA01026994">
    <property type="protein sequence ID" value="TRY64501.1"/>
    <property type="molecule type" value="Genomic_DNA"/>
</dbReference>
<evidence type="ECO:0000256" key="1">
    <source>
        <dbReference type="ARBA" id="ARBA00022555"/>
    </source>
</evidence>
<dbReference type="InterPro" id="IPR012340">
    <property type="entry name" value="NA-bd_OB-fold"/>
</dbReference>
<dbReference type="EMBL" id="SRMA01026994">
    <property type="protein sequence ID" value="TRY64499.1"/>
    <property type="molecule type" value="Genomic_DNA"/>
</dbReference>